<accession>A0A0F9FER0</accession>
<evidence type="ECO:0000313" key="2">
    <source>
        <dbReference type="EMBL" id="KKL84869.1"/>
    </source>
</evidence>
<sequence length="592" mass="63163">EGFTAYTGQSGDEHASFPGHALVAVSCEGWIGRQRGLDTEAASTREKGQSVQAAADWASHSQVTDGSGTSFAAISKTGAAQARVAFSDGDGVIKKQTYSATVENTQAQEATLRAIAADSLTGAVSVSRLVHVPASTKLTFTLTEQAEQGGAWSSVFTLLALDEDLKVYAMDKNVLRVKLPEEEDALISINPAPVNVSDSRVDDGSDSGAGLSQTKMHSAWAGYSSSGPGDAFGQTHSAQVENTGGASAVVKLVSSEPVGECHALSSHTMEAGAGETLTHTHSGGGWDTMTALVVETGEVEVRGLYKSVQYVTEDTLGERSLKHTASARAVVGARVTVDLDGAVDTGGSYGGVGTLIERPDHVIEHFLIERMGFSPGDIDTSSFASAGASYASAISGGYRFGFVVEAPLTPSAFLRRLAHECRSVIRYTSSKWQLVFIPDTAPAPVKTITKGELAGQGAMFVFASTPPGELANRIFASYRRKYSARRGESRWEALASAEDAASQSKRGVYSRSVEFASISDKAMAEDVLSHMLLERKDSLLTVRFPVFWEHFDLEVGDTIEIDNDLYDGSLFFIESIERLDRARARITARQWW</sequence>
<dbReference type="Pfam" id="PF13550">
    <property type="entry name" value="Phage-tail_3"/>
    <property type="match status" value="1"/>
</dbReference>
<feature type="domain" description="Tip attachment protein J" evidence="1">
    <location>
        <begin position="430"/>
        <end position="568"/>
    </location>
</feature>
<comment type="caution">
    <text evidence="2">The sequence shown here is derived from an EMBL/GenBank/DDBJ whole genome shotgun (WGS) entry which is preliminary data.</text>
</comment>
<evidence type="ECO:0000259" key="1">
    <source>
        <dbReference type="Pfam" id="PF13550"/>
    </source>
</evidence>
<gene>
    <name evidence="2" type="ORF">LCGC14_1960420</name>
</gene>
<proteinExistence type="predicted"/>
<reference evidence="2" key="1">
    <citation type="journal article" date="2015" name="Nature">
        <title>Complex archaea that bridge the gap between prokaryotes and eukaryotes.</title>
        <authorList>
            <person name="Spang A."/>
            <person name="Saw J.H."/>
            <person name="Jorgensen S.L."/>
            <person name="Zaremba-Niedzwiedzka K."/>
            <person name="Martijn J."/>
            <person name="Lind A.E."/>
            <person name="van Eijk R."/>
            <person name="Schleper C."/>
            <person name="Guy L."/>
            <person name="Ettema T.J."/>
        </authorList>
    </citation>
    <scope>NUCLEOTIDE SEQUENCE</scope>
</reference>
<dbReference type="EMBL" id="LAZR01021576">
    <property type="protein sequence ID" value="KKL84869.1"/>
    <property type="molecule type" value="Genomic_DNA"/>
</dbReference>
<dbReference type="AlphaFoldDB" id="A0A0F9FER0"/>
<protein>
    <recommendedName>
        <fullName evidence="1">Tip attachment protein J domain-containing protein</fullName>
    </recommendedName>
</protein>
<name>A0A0F9FER0_9ZZZZ</name>
<feature type="non-terminal residue" evidence="2">
    <location>
        <position position="1"/>
    </location>
</feature>
<dbReference type="InterPro" id="IPR032876">
    <property type="entry name" value="J_dom"/>
</dbReference>
<organism evidence="2">
    <name type="scientific">marine sediment metagenome</name>
    <dbReference type="NCBI Taxonomy" id="412755"/>
    <lineage>
        <taxon>unclassified sequences</taxon>
        <taxon>metagenomes</taxon>
        <taxon>ecological metagenomes</taxon>
    </lineage>
</organism>